<dbReference type="InterPro" id="IPR024607">
    <property type="entry name" value="Sulfatase_CS"/>
</dbReference>
<keyword evidence="3 8" id="KW-0378">Hydrolase</keyword>
<sequence length="452" mass="50529">MKLLTKISIILLICSTSLFAQKSEKPNIIIINMDDMGYADLSCYPGSKNSTPNMDALSAEGTTFTNFYAGSNICSPSRAALLTGMYPPRAGVPKVYLNTPKGISFKLTTMAEMLKDNGYETAIVGKWHLGHYPEFLPTNHGFNYFYGLPFSHDLKVDGKLPFYERNEVIEYNPDISMLTARYTMKAVEFIKENKDEPFFLYLAHNMPHTPLAASAKFKGKSNNGLYGDVIMEIDWSIGEVISTLKELGLEENTLVVISSDNGPSLKQGDGSGNAGNLREGKGTTFEGGHRVPGIFYMPGTVKAQMSDAFTSQIDIYPTVAEMTGATLPEYKIDGVNILSTLTEGAASPRKEYFYFQGKSIEAMRKGDLKVHKPHKYRTPNPERQVVNSENGKLKVFTKEIEASVFDLSKDESEAKNIKQKKEEFYNKSIKRMKSFNNKLKNNKFEPELKETK</sequence>
<dbReference type="EMBL" id="CP076133">
    <property type="protein sequence ID" value="QWG05168.1"/>
    <property type="molecule type" value="Genomic_DNA"/>
</dbReference>
<comment type="similarity">
    <text evidence="1">Belongs to the sulfatase family.</text>
</comment>
<protein>
    <submittedName>
        <fullName evidence="8">Sulfatase-like hydrolase/transferase</fullName>
    </submittedName>
</protein>
<evidence type="ECO:0000313" key="9">
    <source>
        <dbReference type="Proteomes" id="UP000678679"/>
    </source>
</evidence>
<dbReference type="Gene3D" id="3.40.720.10">
    <property type="entry name" value="Alkaline Phosphatase, subunit A"/>
    <property type="match status" value="1"/>
</dbReference>
<dbReference type="AlphaFoldDB" id="A0AAX1NFU2"/>
<dbReference type="PROSITE" id="PS00149">
    <property type="entry name" value="SULFATASE_2"/>
    <property type="match status" value="1"/>
</dbReference>
<dbReference type="Pfam" id="PF00884">
    <property type="entry name" value="Sulfatase"/>
    <property type="match status" value="1"/>
</dbReference>
<evidence type="ECO:0000256" key="1">
    <source>
        <dbReference type="ARBA" id="ARBA00008779"/>
    </source>
</evidence>
<dbReference type="GO" id="GO:0046872">
    <property type="term" value="F:metal ion binding"/>
    <property type="evidence" value="ECO:0007669"/>
    <property type="project" value="UniProtKB-KW"/>
</dbReference>
<dbReference type="RefSeq" id="WP_169662161.1">
    <property type="nucleotide sequence ID" value="NZ_CP076133.1"/>
</dbReference>
<keyword evidence="2" id="KW-0479">Metal-binding</keyword>
<dbReference type="InterPro" id="IPR000917">
    <property type="entry name" value="Sulfatase_N"/>
</dbReference>
<keyword evidence="6" id="KW-0732">Signal</keyword>
<evidence type="ECO:0000256" key="5">
    <source>
        <dbReference type="SAM" id="MobiDB-lite"/>
    </source>
</evidence>
<name>A0AAX1NFU2_9BACT</name>
<accession>A0AAX1NFU2</accession>
<evidence type="ECO:0000313" key="8">
    <source>
        <dbReference type="EMBL" id="QWG05168.1"/>
    </source>
</evidence>
<evidence type="ECO:0000256" key="4">
    <source>
        <dbReference type="ARBA" id="ARBA00022837"/>
    </source>
</evidence>
<dbReference type="SUPFAM" id="SSF53649">
    <property type="entry name" value="Alkaline phosphatase-like"/>
    <property type="match status" value="1"/>
</dbReference>
<dbReference type="Pfam" id="PF14707">
    <property type="entry name" value="Sulfatase_C"/>
    <property type="match status" value="1"/>
</dbReference>
<reference evidence="8 9" key="1">
    <citation type="submission" date="2021-05" db="EMBL/GenBank/DDBJ databases">
        <title>Comparative genomic studies on the polysaccharide-degrading batcterial strains of the Flammeovirga genus.</title>
        <authorList>
            <person name="Zewei F."/>
            <person name="Zheng Z."/>
            <person name="Yu L."/>
            <person name="Ruyue G."/>
            <person name="Yanhong M."/>
            <person name="Yuanyuan C."/>
            <person name="Jingyan G."/>
            <person name="Wenjun H."/>
        </authorList>
    </citation>
    <scope>NUCLEOTIDE SEQUENCE [LARGE SCALE GENOMIC DNA]</scope>
    <source>
        <strain evidence="8 9">NBRC:100898</strain>
    </source>
</reference>
<dbReference type="InterPro" id="IPR050738">
    <property type="entry name" value="Sulfatase"/>
</dbReference>
<dbReference type="InterPro" id="IPR017850">
    <property type="entry name" value="Alkaline_phosphatase_core_sf"/>
</dbReference>
<feature type="region of interest" description="Disordered" evidence="5">
    <location>
        <begin position="260"/>
        <end position="283"/>
    </location>
</feature>
<gene>
    <name evidence="8" type="ORF">KMW28_22350</name>
</gene>
<evidence type="ECO:0000256" key="6">
    <source>
        <dbReference type="SAM" id="SignalP"/>
    </source>
</evidence>
<keyword evidence="4" id="KW-0106">Calcium</keyword>
<dbReference type="PANTHER" id="PTHR42693:SF53">
    <property type="entry name" value="ENDO-4-O-SULFATASE"/>
    <property type="match status" value="1"/>
</dbReference>
<feature type="chain" id="PRO_5043869601" evidence="6">
    <location>
        <begin position="21"/>
        <end position="452"/>
    </location>
</feature>
<keyword evidence="9" id="KW-1185">Reference proteome</keyword>
<dbReference type="KEGG" id="fya:KMW28_22350"/>
<evidence type="ECO:0000256" key="3">
    <source>
        <dbReference type="ARBA" id="ARBA00022801"/>
    </source>
</evidence>
<feature type="domain" description="Sulfatase N-terminal" evidence="7">
    <location>
        <begin position="26"/>
        <end position="324"/>
    </location>
</feature>
<feature type="signal peptide" evidence="6">
    <location>
        <begin position="1"/>
        <end position="20"/>
    </location>
</feature>
<evidence type="ECO:0000256" key="2">
    <source>
        <dbReference type="ARBA" id="ARBA00022723"/>
    </source>
</evidence>
<dbReference type="PANTHER" id="PTHR42693">
    <property type="entry name" value="ARYLSULFATASE FAMILY MEMBER"/>
    <property type="match status" value="1"/>
</dbReference>
<proteinExistence type="inferred from homology"/>
<dbReference type="Gene3D" id="3.30.1120.10">
    <property type="match status" value="1"/>
</dbReference>
<dbReference type="Proteomes" id="UP000678679">
    <property type="component" value="Chromosome 2"/>
</dbReference>
<organism evidence="8 9">
    <name type="scientific">Flammeovirga yaeyamensis</name>
    <dbReference type="NCBI Taxonomy" id="367791"/>
    <lineage>
        <taxon>Bacteria</taxon>
        <taxon>Pseudomonadati</taxon>
        <taxon>Bacteroidota</taxon>
        <taxon>Cytophagia</taxon>
        <taxon>Cytophagales</taxon>
        <taxon>Flammeovirgaceae</taxon>
        <taxon>Flammeovirga</taxon>
    </lineage>
</organism>
<evidence type="ECO:0000259" key="7">
    <source>
        <dbReference type="Pfam" id="PF00884"/>
    </source>
</evidence>
<dbReference type="CDD" id="cd16026">
    <property type="entry name" value="GALNS_like"/>
    <property type="match status" value="1"/>
</dbReference>
<dbReference type="GO" id="GO:0004065">
    <property type="term" value="F:arylsulfatase activity"/>
    <property type="evidence" value="ECO:0007669"/>
    <property type="project" value="TreeGrafter"/>
</dbReference>